<sequence length="385" mass="41731">MPTLSTEEQAIVATVRDFVDKQVRPVVRELEHANTYPEDLIETMKEMGIYGLAIPEPYGFAQVSMPCYAQVTEELARGWMSLAGAMGGHTVVAKLILTFGTEEQKQKYLPRMATGELRATMALTEPGGGSDLQKMKTHARREGDGYVINGSKTWISNARKSGLVALMCKTDPAAEPAHTGVSILLVEKVPGFTVSKDLPKLGYKGVESCELNFVDARVPADAVLGGTEGKGFAQMMKGLETGRIQVAARATGVARAAFDDALRYAQERESFGRPIWQHQAVGNMLATMGTKLAAARSLLLDAAARLDSGERCDMEAGMAKLFASETAMEIALDAVRIHGGYGYSTEYDVERYFRDAPLMIVGEGTNEIQQNVIAKQLVKRGGLDL</sequence>
<dbReference type="PANTHER" id="PTHR43884">
    <property type="entry name" value="ACYL-COA DEHYDROGENASE"/>
    <property type="match status" value="1"/>
</dbReference>
<evidence type="ECO:0000259" key="9">
    <source>
        <dbReference type="Pfam" id="PF02770"/>
    </source>
</evidence>
<evidence type="ECO:0000256" key="1">
    <source>
        <dbReference type="ARBA" id="ARBA00001974"/>
    </source>
</evidence>
<dbReference type="InterPro" id="IPR036250">
    <property type="entry name" value="AcylCo_DH-like_C"/>
</dbReference>
<dbReference type="GO" id="GO:0003995">
    <property type="term" value="F:acyl-CoA dehydrogenase activity"/>
    <property type="evidence" value="ECO:0007669"/>
    <property type="project" value="TreeGrafter"/>
</dbReference>
<name>A0A7K3LLS8_9ACTN</name>
<evidence type="ECO:0000259" key="10">
    <source>
        <dbReference type="Pfam" id="PF02771"/>
    </source>
</evidence>
<dbReference type="FunFam" id="2.40.110.10:FF:000002">
    <property type="entry name" value="Acyl-CoA dehydrogenase fadE12"/>
    <property type="match status" value="1"/>
</dbReference>
<keyword evidence="5 7" id="KW-0560">Oxidoreductase</keyword>
<evidence type="ECO:0000256" key="4">
    <source>
        <dbReference type="ARBA" id="ARBA00022827"/>
    </source>
</evidence>
<reference evidence="11 12" key="1">
    <citation type="submission" date="2020-01" db="EMBL/GenBank/DDBJ databases">
        <title>Investigation of new actinobacteria for the biodesulphurisation of diesel fuel.</title>
        <authorList>
            <person name="Athi Narayanan S.M."/>
        </authorList>
    </citation>
    <scope>NUCLEOTIDE SEQUENCE [LARGE SCALE GENOMIC DNA]</scope>
    <source>
        <strain evidence="11 12">213E</strain>
    </source>
</reference>
<comment type="cofactor">
    <cofactor evidence="1 7">
        <name>FAD</name>
        <dbReference type="ChEBI" id="CHEBI:57692"/>
    </cofactor>
</comment>
<comment type="caution">
    <text evidence="11">The sequence shown here is derived from an EMBL/GenBank/DDBJ whole genome shotgun (WGS) entry which is preliminary data.</text>
</comment>
<dbReference type="PIRSF" id="PIRSF016578">
    <property type="entry name" value="HsaA"/>
    <property type="match status" value="1"/>
</dbReference>
<dbReference type="InterPro" id="IPR009075">
    <property type="entry name" value="AcylCo_DH/oxidase_C"/>
</dbReference>
<dbReference type="InterPro" id="IPR037069">
    <property type="entry name" value="AcylCoA_DH/ox_N_sf"/>
</dbReference>
<evidence type="ECO:0000256" key="3">
    <source>
        <dbReference type="ARBA" id="ARBA00022630"/>
    </source>
</evidence>
<feature type="domain" description="Acyl-CoA oxidase/dehydrogenase middle" evidence="9">
    <location>
        <begin position="121"/>
        <end position="215"/>
    </location>
</feature>
<dbReference type="InterPro" id="IPR046373">
    <property type="entry name" value="Acyl-CoA_Oxase/DH_mid-dom_sf"/>
</dbReference>
<feature type="domain" description="Acyl-CoA dehydrogenase/oxidase N-terminal" evidence="10">
    <location>
        <begin position="6"/>
        <end position="116"/>
    </location>
</feature>
<dbReference type="Pfam" id="PF00441">
    <property type="entry name" value="Acyl-CoA_dh_1"/>
    <property type="match status" value="1"/>
</dbReference>
<dbReference type="Gene3D" id="2.40.110.10">
    <property type="entry name" value="Butyryl-CoA Dehydrogenase, subunit A, domain 2"/>
    <property type="match status" value="1"/>
</dbReference>
<dbReference type="AlphaFoldDB" id="A0A7K3LLS8"/>
<dbReference type="Proteomes" id="UP000466307">
    <property type="component" value="Unassembled WGS sequence"/>
</dbReference>
<evidence type="ECO:0000256" key="7">
    <source>
        <dbReference type="RuleBase" id="RU362125"/>
    </source>
</evidence>
<dbReference type="Pfam" id="PF02771">
    <property type="entry name" value="Acyl-CoA_dh_N"/>
    <property type="match status" value="1"/>
</dbReference>
<dbReference type="InterPro" id="IPR009100">
    <property type="entry name" value="AcylCoA_DH/oxidase_NM_dom_sf"/>
</dbReference>
<protein>
    <submittedName>
        <fullName evidence="11">Acyl-CoA dehydrogenase</fullName>
    </submittedName>
</protein>
<dbReference type="SUPFAM" id="SSF56645">
    <property type="entry name" value="Acyl-CoA dehydrogenase NM domain-like"/>
    <property type="match status" value="1"/>
</dbReference>
<dbReference type="InterPro" id="IPR006091">
    <property type="entry name" value="Acyl-CoA_Oxase/DH_mid-dom"/>
</dbReference>
<feature type="domain" description="Acyl-CoA dehydrogenase/oxidase C-terminal" evidence="8">
    <location>
        <begin position="229"/>
        <end position="377"/>
    </location>
</feature>
<proteinExistence type="inferred from homology"/>
<keyword evidence="12" id="KW-1185">Reference proteome</keyword>
<dbReference type="InterPro" id="IPR013786">
    <property type="entry name" value="AcylCoA_DH/ox_N"/>
</dbReference>
<dbReference type="FunFam" id="1.20.140.10:FF:000001">
    <property type="entry name" value="Acyl-CoA dehydrogenase"/>
    <property type="match status" value="1"/>
</dbReference>
<dbReference type="RefSeq" id="WP_059039188.1">
    <property type="nucleotide sequence ID" value="NZ_JAADZU010000014.1"/>
</dbReference>
<keyword evidence="3 7" id="KW-0285">Flavoprotein</keyword>
<evidence type="ECO:0000313" key="12">
    <source>
        <dbReference type="Proteomes" id="UP000466307"/>
    </source>
</evidence>
<accession>A0A7K3LLS8</accession>
<evidence type="ECO:0000259" key="8">
    <source>
        <dbReference type="Pfam" id="PF00441"/>
    </source>
</evidence>
<dbReference type="EMBL" id="JAADZU010000014">
    <property type="protein sequence ID" value="NDK89194.1"/>
    <property type="molecule type" value="Genomic_DNA"/>
</dbReference>
<evidence type="ECO:0000256" key="6">
    <source>
        <dbReference type="ARBA" id="ARBA00052546"/>
    </source>
</evidence>
<dbReference type="GO" id="GO:0050660">
    <property type="term" value="F:flavin adenine dinucleotide binding"/>
    <property type="evidence" value="ECO:0007669"/>
    <property type="project" value="InterPro"/>
</dbReference>
<dbReference type="Gene3D" id="1.10.540.10">
    <property type="entry name" value="Acyl-CoA dehydrogenase/oxidase, N-terminal domain"/>
    <property type="match status" value="1"/>
</dbReference>
<dbReference type="PANTHER" id="PTHR43884:SF12">
    <property type="entry name" value="ISOVALERYL-COA DEHYDROGENASE, MITOCHONDRIAL-RELATED"/>
    <property type="match status" value="1"/>
</dbReference>
<evidence type="ECO:0000313" key="11">
    <source>
        <dbReference type="EMBL" id="NDK89194.1"/>
    </source>
</evidence>
<keyword evidence="4 7" id="KW-0274">FAD</keyword>
<gene>
    <name evidence="11" type="ORF">GYA93_06295</name>
</gene>
<organism evidence="11 12">
    <name type="scientific">Gordonia desulfuricans</name>
    <dbReference type="NCBI Taxonomy" id="89051"/>
    <lineage>
        <taxon>Bacteria</taxon>
        <taxon>Bacillati</taxon>
        <taxon>Actinomycetota</taxon>
        <taxon>Actinomycetes</taxon>
        <taxon>Mycobacteriales</taxon>
        <taxon>Gordoniaceae</taxon>
        <taxon>Gordonia</taxon>
    </lineage>
</organism>
<comment type="catalytic activity">
    <reaction evidence="6">
        <text>a 2,3-saturated acyl-CoA + A = a 2,3-dehydroacyl-CoA + AH2</text>
        <dbReference type="Rhea" id="RHEA:48608"/>
        <dbReference type="ChEBI" id="CHEBI:13193"/>
        <dbReference type="ChEBI" id="CHEBI:17499"/>
        <dbReference type="ChEBI" id="CHEBI:60015"/>
        <dbReference type="ChEBI" id="CHEBI:65111"/>
    </reaction>
</comment>
<dbReference type="Pfam" id="PF02770">
    <property type="entry name" value="Acyl-CoA_dh_M"/>
    <property type="match status" value="1"/>
</dbReference>
<dbReference type="Gene3D" id="1.20.140.10">
    <property type="entry name" value="Butyryl-CoA Dehydrogenase, subunit A, domain 3"/>
    <property type="match status" value="1"/>
</dbReference>
<dbReference type="SUPFAM" id="SSF47203">
    <property type="entry name" value="Acyl-CoA dehydrogenase C-terminal domain-like"/>
    <property type="match status" value="1"/>
</dbReference>
<evidence type="ECO:0000256" key="2">
    <source>
        <dbReference type="ARBA" id="ARBA00009347"/>
    </source>
</evidence>
<comment type="similarity">
    <text evidence="2 7">Belongs to the acyl-CoA dehydrogenase family.</text>
</comment>
<evidence type="ECO:0000256" key="5">
    <source>
        <dbReference type="ARBA" id="ARBA00023002"/>
    </source>
</evidence>